<dbReference type="InterPro" id="IPR019734">
    <property type="entry name" value="TPR_rpt"/>
</dbReference>
<dbReference type="Proteomes" id="UP000515159">
    <property type="component" value="Chromosome 1"/>
</dbReference>
<feature type="repeat" description="TPR" evidence="2">
    <location>
        <begin position="316"/>
        <end position="349"/>
    </location>
</feature>
<dbReference type="OrthoDB" id="2423701at2759"/>
<name>A0A6P8RY99_GEOSA</name>
<keyword evidence="1" id="KW-0694">RNA-binding</keyword>
<dbReference type="InterPro" id="IPR012677">
    <property type="entry name" value="Nucleotide-bd_a/b_plait_sf"/>
</dbReference>
<dbReference type="Gene3D" id="1.25.40.10">
    <property type="entry name" value="Tetratricopeptide repeat domain"/>
    <property type="match status" value="1"/>
</dbReference>
<feature type="compositionally biased region" description="Basic residues" evidence="3">
    <location>
        <begin position="173"/>
        <end position="186"/>
    </location>
</feature>
<dbReference type="InParanoid" id="A0A6P8RY99"/>
<dbReference type="InterPro" id="IPR035979">
    <property type="entry name" value="RBD_domain_sf"/>
</dbReference>
<dbReference type="SMART" id="SM00028">
    <property type="entry name" value="TPR"/>
    <property type="match status" value="3"/>
</dbReference>
<evidence type="ECO:0000256" key="1">
    <source>
        <dbReference type="PROSITE-ProRule" id="PRU00176"/>
    </source>
</evidence>
<feature type="domain" description="RRM" evidence="4">
    <location>
        <begin position="532"/>
        <end position="604"/>
    </location>
</feature>
<dbReference type="KEGG" id="gsh:117365041"/>
<dbReference type="GeneID" id="117365041"/>
<dbReference type="PROSITE" id="PS50005">
    <property type="entry name" value="TPR"/>
    <property type="match status" value="1"/>
</dbReference>
<dbReference type="InterPro" id="IPR011990">
    <property type="entry name" value="TPR-like_helical_dom_sf"/>
</dbReference>
<sequence length="631" mass="72754">MGDLKDKFEGSTSLGQLTPWRYDPEDKKENVIDFVKKLCEYKADEIQDLVNGKYGPMKHGLLDTSVESAYFVDNDTNDDFYPYYYDDDDVDYDTEDDYNEDTNDDSVVNLVPRTFCGFRRSFLCPQDIPQSNFSSNNTILDLKMPTRHRITAEEAEKNANELVAEEERIKNKAEKKRLKKKRQKDRKRQEKLEEELKDNKENKMEKYSINECSRKEEKENKNNVAGSVTGASEKESRGAKERNQCNNIGETADKSDEDDETEDELDLCSTFVSQVRRKVDKKPKVEKKDRAAKLEGKEPVKKVVENIPETNLLDRSMTLAGLGNEMAKFQYYKEAVTLFTQAIILNPREYRLFGNRSYCYERMLQYKEALNDAEVALSLMPYWPKGYFRKGKALMGLKRYDEAKCTFEAVLKADKTHVDAACELQRCQMQILLERRCVRENEHKPQVPELFPRILIPQPPQPLLPAVKIENMTKMAPGFPCSRDLKMHDANGSAMSLSYKNKIPTPSEVRGNVKEEAGSKLKAEPLKLRQLYPIWVGNVTSRIAEKNLKSLFEQFGHIHSIRILYDRTCAFINFSDKEAAERAFYTLQGIHVEGTTFLLQLRNPEHANITLGAARTNLAQKPLPKWCPGHF</sequence>
<keyword evidence="5" id="KW-1185">Reference proteome</keyword>
<gene>
    <name evidence="6" type="primary">TTC31</name>
</gene>
<accession>A0A6P8RY99</accession>
<dbReference type="FunCoup" id="A0A6P8RY99">
    <property type="interactions" value="491"/>
</dbReference>
<feature type="compositionally biased region" description="Basic and acidic residues" evidence="3">
    <location>
        <begin position="232"/>
        <end position="243"/>
    </location>
</feature>
<protein>
    <submittedName>
        <fullName evidence="6">Tetratricopeptide repeat protein 31 isoform X1</fullName>
    </submittedName>
</protein>
<dbReference type="SUPFAM" id="SSF48452">
    <property type="entry name" value="TPR-like"/>
    <property type="match status" value="1"/>
</dbReference>
<dbReference type="RefSeq" id="XP_033810810.1">
    <property type="nucleotide sequence ID" value="XM_033954919.1"/>
</dbReference>
<dbReference type="CTD" id="64427"/>
<dbReference type="GO" id="GO:0003723">
    <property type="term" value="F:RNA binding"/>
    <property type="evidence" value="ECO:0007669"/>
    <property type="project" value="UniProtKB-UniRule"/>
</dbReference>
<dbReference type="PANTHER" id="PTHR47678:SF1">
    <property type="entry name" value="TETRATRICOPEPTIDE REPEAT PROTEIN 31"/>
    <property type="match status" value="1"/>
</dbReference>
<dbReference type="SUPFAM" id="SSF54928">
    <property type="entry name" value="RNA-binding domain, RBD"/>
    <property type="match status" value="1"/>
</dbReference>
<dbReference type="CDD" id="cd00590">
    <property type="entry name" value="RRM_SF"/>
    <property type="match status" value="1"/>
</dbReference>
<feature type="compositionally biased region" description="Basic and acidic residues" evidence="3">
    <location>
        <begin position="197"/>
        <end position="221"/>
    </location>
</feature>
<dbReference type="PANTHER" id="PTHR47678">
    <property type="entry name" value="TETRATRICOPEPTIDE REPEAT PROTEIN 31"/>
    <property type="match status" value="1"/>
</dbReference>
<evidence type="ECO:0000313" key="5">
    <source>
        <dbReference type="Proteomes" id="UP000515159"/>
    </source>
</evidence>
<dbReference type="PROSITE" id="PS50102">
    <property type="entry name" value="RRM"/>
    <property type="match status" value="1"/>
</dbReference>
<keyword evidence="2" id="KW-0802">TPR repeat</keyword>
<dbReference type="Pfam" id="PF00076">
    <property type="entry name" value="RRM_1"/>
    <property type="match status" value="1"/>
</dbReference>
<dbReference type="Pfam" id="PF13181">
    <property type="entry name" value="TPR_8"/>
    <property type="match status" value="1"/>
</dbReference>
<dbReference type="InterPro" id="IPR000504">
    <property type="entry name" value="RRM_dom"/>
</dbReference>
<evidence type="ECO:0000313" key="6">
    <source>
        <dbReference type="RefSeq" id="XP_033810810.1"/>
    </source>
</evidence>
<evidence type="ECO:0000256" key="2">
    <source>
        <dbReference type="PROSITE-ProRule" id="PRU00339"/>
    </source>
</evidence>
<dbReference type="AlphaFoldDB" id="A0A6P8RY99"/>
<proteinExistence type="predicted"/>
<evidence type="ECO:0000256" key="3">
    <source>
        <dbReference type="SAM" id="MobiDB-lite"/>
    </source>
</evidence>
<dbReference type="SMART" id="SM00360">
    <property type="entry name" value="RRM"/>
    <property type="match status" value="1"/>
</dbReference>
<feature type="region of interest" description="Disordered" evidence="3">
    <location>
        <begin position="1"/>
        <end position="21"/>
    </location>
</feature>
<reference evidence="6" key="1">
    <citation type="submission" date="2025-08" db="UniProtKB">
        <authorList>
            <consortium name="RefSeq"/>
        </authorList>
    </citation>
    <scope>IDENTIFICATION</scope>
</reference>
<evidence type="ECO:0000259" key="4">
    <source>
        <dbReference type="PROSITE" id="PS50102"/>
    </source>
</evidence>
<dbReference type="Gene3D" id="3.30.70.330">
    <property type="match status" value="1"/>
</dbReference>
<organism evidence="5 6">
    <name type="scientific">Geotrypetes seraphini</name>
    <name type="common">Gaboon caecilian</name>
    <name type="synonym">Caecilia seraphini</name>
    <dbReference type="NCBI Taxonomy" id="260995"/>
    <lineage>
        <taxon>Eukaryota</taxon>
        <taxon>Metazoa</taxon>
        <taxon>Chordata</taxon>
        <taxon>Craniata</taxon>
        <taxon>Vertebrata</taxon>
        <taxon>Euteleostomi</taxon>
        <taxon>Amphibia</taxon>
        <taxon>Gymnophiona</taxon>
        <taxon>Geotrypetes</taxon>
    </lineage>
</organism>
<feature type="region of interest" description="Disordered" evidence="3">
    <location>
        <begin position="173"/>
        <end position="261"/>
    </location>
</feature>